<evidence type="ECO:0000256" key="6">
    <source>
        <dbReference type="ARBA" id="ARBA00023066"/>
    </source>
</evidence>
<evidence type="ECO:0000256" key="9">
    <source>
        <dbReference type="ARBA" id="ARBA00023239"/>
    </source>
</evidence>
<dbReference type="OMA" id="WFEESSN"/>
<evidence type="ECO:0000313" key="18">
    <source>
        <dbReference type="EMBL" id="EDO36391.1"/>
    </source>
</evidence>
<dbReference type="GO" id="GO:0004014">
    <property type="term" value="F:adenosylmethionine decarboxylase activity"/>
    <property type="evidence" value="ECO:0000318"/>
    <property type="project" value="GO_Central"/>
</dbReference>
<dbReference type="InParanoid" id="A7SIS5"/>
<organism evidence="18 19">
    <name type="scientific">Nematostella vectensis</name>
    <name type="common">Starlet sea anemone</name>
    <dbReference type="NCBI Taxonomy" id="45351"/>
    <lineage>
        <taxon>Eukaryota</taxon>
        <taxon>Metazoa</taxon>
        <taxon>Cnidaria</taxon>
        <taxon>Anthozoa</taxon>
        <taxon>Hexacorallia</taxon>
        <taxon>Actiniaria</taxon>
        <taxon>Edwardsiidae</taxon>
        <taxon>Nematostella</taxon>
    </lineage>
</organism>
<comment type="catalytic activity">
    <reaction evidence="12 13">
        <text>S-adenosyl-L-methionine + H(+) = S-adenosyl 3-(methylsulfanyl)propylamine + CO2</text>
        <dbReference type="Rhea" id="RHEA:15981"/>
        <dbReference type="ChEBI" id="CHEBI:15378"/>
        <dbReference type="ChEBI" id="CHEBI:16526"/>
        <dbReference type="ChEBI" id="CHEBI:57443"/>
        <dbReference type="ChEBI" id="CHEBI:59789"/>
        <dbReference type="EC" id="4.1.1.50"/>
    </reaction>
</comment>
<dbReference type="Pfam" id="PF01536">
    <property type="entry name" value="SAM_decarbox"/>
    <property type="match status" value="1"/>
</dbReference>
<gene>
    <name evidence="18" type="ORF">NEMVEDRAFT_v1g237291</name>
</gene>
<dbReference type="eggNOG" id="KOG0788">
    <property type="taxonomic scope" value="Eukaryota"/>
</dbReference>
<keyword evidence="10 13" id="KW-0704">Schiff base</keyword>
<evidence type="ECO:0000256" key="7">
    <source>
        <dbReference type="ARBA" id="ARBA00023115"/>
    </source>
</evidence>
<evidence type="ECO:0000256" key="1">
    <source>
        <dbReference type="ARBA" id="ARBA00004911"/>
    </source>
</evidence>
<evidence type="ECO:0000256" key="17">
    <source>
        <dbReference type="PIRSR" id="PIRSR001355-5"/>
    </source>
</evidence>
<keyword evidence="7 13" id="KW-0620">Polyamine biosynthesis</keyword>
<evidence type="ECO:0000256" key="4">
    <source>
        <dbReference type="ARBA" id="ARBA00022793"/>
    </source>
</evidence>
<dbReference type="InterPro" id="IPR001985">
    <property type="entry name" value="S-AdoMet_decarboxylase_euk"/>
</dbReference>
<dbReference type="InterPro" id="IPR018166">
    <property type="entry name" value="S-AdoMet_deCO2ase_CS"/>
</dbReference>
<reference evidence="18 19" key="1">
    <citation type="journal article" date="2007" name="Science">
        <title>Sea anemone genome reveals ancestral eumetazoan gene repertoire and genomic organization.</title>
        <authorList>
            <person name="Putnam N.H."/>
            <person name="Srivastava M."/>
            <person name="Hellsten U."/>
            <person name="Dirks B."/>
            <person name="Chapman J."/>
            <person name="Salamov A."/>
            <person name="Terry A."/>
            <person name="Shapiro H."/>
            <person name="Lindquist E."/>
            <person name="Kapitonov V.V."/>
            <person name="Jurka J."/>
            <person name="Genikhovich G."/>
            <person name="Grigoriev I.V."/>
            <person name="Lucas S.M."/>
            <person name="Steele R.E."/>
            <person name="Finnerty J.R."/>
            <person name="Technau U."/>
            <person name="Martindale M.Q."/>
            <person name="Rokhsar D.S."/>
        </authorList>
    </citation>
    <scope>NUCLEOTIDE SEQUENCE [LARGE SCALE GENOMIC DNA]</scope>
    <source>
        <strain evidence="19">CH2 X CH6</strain>
    </source>
</reference>
<dbReference type="FunCoup" id="A7SIS5">
    <property type="interactions" value="674"/>
</dbReference>
<dbReference type="EC" id="4.1.1.50" evidence="13"/>
<comment type="similarity">
    <text evidence="2 13">Belongs to the eukaryotic AdoMetDC family.</text>
</comment>
<dbReference type="HOGENOM" id="CLU_023050_1_0_1"/>
<dbReference type="STRING" id="45351.A7SIS5"/>
<dbReference type="GO" id="GO:0005829">
    <property type="term" value="C:cytosol"/>
    <property type="evidence" value="ECO:0000318"/>
    <property type="project" value="GO_Central"/>
</dbReference>
<dbReference type="AlphaFoldDB" id="A7SIS5"/>
<dbReference type="SUPFAM" id="SSF56276">
    <property type="entry name" value="S-adenosylmethionine decarboxylase"/>
    <property type="match status" value="1"/>
</dbReference>
<evidence type="ECO:0000256" key="2">
    <source>
        <dbReference type="ARBA" id="ARBA00008466"/>
    </source>
</evidence>
<keyword evidence="5 16" id="KW-0068">Autocatalytic cleavage</keyword>
<protein>
    <recommendedName>
        <fullName evidence="13">S-adenosylmethionine decarboxylase proenzyme</fullName>
        <ecNumber evidence="13">4.1.1.50</ecNumber>
    </recommendedName>
</protein>
<feature type="active site" description="Proton donor; for catalytic activity" evidence="14">
    <location>
        <position position="93"/>
    </location>
</feature>
<name>A7SIS5_NEMVE</name>
<feature type="chain" id="PRO_5042325060" description="S-adenosylmethionine decarboxylase alpha chain" evidence="17">
    <location>
        <begin position="79"/>
        <end position="351"/>
    </location>
</feature>
<dbReference type="GO" id="GO:0008295">
    <property type="term" value="P:spermidine biosynthetic process"/>
    <property type="evidence" value="ECO:0000318"/>
    <property type="project" value="GO_Central"/>
</dbReference>
<feature type="active site" description="Proton acceptor; for processing activity" evidence="14">
    <location>
        <position position="237"/>
    </location>
</feature>
<evidence type="ECO:0000256" key="14">
    <source>
        <dbReference type="PIRSR" id="PIRSR001355-1"/>
    </source>
</evidence>
<dbReference type="PROSITE" id="PS01336">
    <property type="entry name" value="ADOMETDC"/>
    <property type="match status" value="1"/>
</dbReference>
<keyword evidence="6 13" id="KW-0745">Spermidine biosynthesis</keyword>
<evidence type="ECO:0000256" key="16">
    <source>
        <dbReference type="PIRSR" id="PIRSR001355-4"/>
    </source>
</evidence>
<keyword evidence="8 13" id="KW-0865">Zymogen</keyword>
<dbReference type="UniPathway" id="UPA00331">
    <property type="reaction ID" value="UER00451"/>
</dbReference>
<comment type="pathway">
    <text evidence="1 13">Amine and polyamine biosynthesis; S-adenosylmethioninamine biosynthesis; S-adenosylmethioninamine from S-adenosyl-L-methionine: step 1/1.</text>
</comment>
<dbReference type="EMBL" id="DS469671">
    <property type="protein sequence ID" value="EDO36391.1"/>
    <property type="molecule type" value="Genomic_DNA"/>
</dbReference>
<feature type="site" description="Cleavage (non-hydrolytic); by autolysis" evidence="16">
    <location>
        <begin position="78"/>
        <end position="79"/>
    </location>
</feature>
<dbReference type="Proteomes" id="UP000001593">
    <property type="component" value="Unassembled WGS sequence"/>
</dbReference>
<evidence type="ECO:0000256" key="10">
    <source>
        <dbReference type="ARBA" id="ARBA00023270"/>
    </source>
</evidence>
<feature type="active site" description="Proton acceptor; for processing activity" evidence="14">
    <location>
        <position position="250"/>
    </location>
</feature>
<comment type="cofactor">
    <cofactor evidence="13">
        <name>pyruvate</name>
        <dbReference type="ChEBI" id="CHEBI:15361"/>
    </cofactor>
    <text evidence="13">Binds 1 pyruvoyl group covalently per subunit.</text>
</comment>
<dbReference type="FunFam" id="3.60.90.10:FF:000018">
    <property type="entry name" value="S-adenosylmethionine decarboxylase proenzyme"/>
    <property type="match status" value="1"/>
</dbReference>
<evidence type="ECO:0000256" key="3">
    <source>
        <dbReference type="ARBA" id="ARBA00022691"/>
    </source>
</evidence>
<feature type="active site" description="Schiff-base intermediate with substrate; via pyruvic acid" evidence="14">
    <location>
        <position position="79"/>
    </location>
</feature>
<evidence type="ECO:0000256" key="11">
    <source>
        <dbReference type="ARBA" id="ARBA00023317"/>
    </source>
</evidence>
<evidence type="ECO:0000256" key="8">
    <source>
        <dbReference type="ARBA" id="ARBA00023145"/>
    </source>
</evidence>
<feature type="modified residue" description="Pyruvic acid (Ser); by autocatalysis" evidence="15">
    <location>
        <position position="79"/>
    </location>
</feature>
<keyword evidence="19" id="KW-1185">Reference proteome</keyword>
<accession>A7SIS5</accession>
<keyword evidence="4 13" id="KW-0210">Decarboxylase</keyword>
<evidence type="ECO:0000256" key="12">
    <source>
        <dbReference type="ARBA" id="ARBA00048112"/>
    </source>
</evidence>
<dbReference type="OrthoDB" id="1068353at2759"/>
<proteinExistence type="inferred from homology"/>
<dbReference type="NCBIfam" id="TIGR00535">
    <property type="entry name" value="SAM_DCase"/>
    <property type="match status" value="1"/>
</dbReference>
<keyword evidence="3 13" id="KW-0949">S-adenosyl-L-methionine</keyword>
<sequence length="351" mass="40548">MCEVGFFEGPEKLLEIWWRPTLATESILRNRGKCNKMAKKGDLREIPRQKWEKILQLVNCQIISEKRNEDMISYLLSESSMFISKERIILKTCGTTTLLYSIKPLLNLAAEECGLTIVQDLFYSRMNYLKPDMQKDLHRSFEKEVQWLDKLFANGAAYSLGRVNGDSWYFYTLRQQGVEQPDQTLEILMQDLDPNVMKAFYTGQYANVSEVTKATGIADFIPGAIIDDFLFDPCGYSMNGLFGDNYFTIHITPQKECSYVSFETNIRVKCYKELVNKVLKAFKPGRFLMTLFANEGAPCGPSLKTFQELGFHGYQRWDLQLCQMKYYNLTYGHYRQVSSKGSSEVVHNGHH</sequence>
<evidence type="ECO:0000256" key="13">
    <source>
        <dbReference type="PIRNR" id="PIRNR001355"/>
    </source>
</evidence>
<dbReference type="InterPro" id="IPR048283">
    <property type="entry name" value="AdoMetDC-like"/>
</dbReference>
<dbReference type="PANTHER" id="PTHR11570:SF0">
    <property type="entry name" value="S-ADENOSYLMETHIONINE DECARBOXYLASE PROENZYME"/>
    <property type="match status" value="1"/>
</dbReference>
<evidence type="ECO:0000313" key="19">
    <source>
        <dbReference type="Proteomes" id="UP000001593"/>
    </source>
</evidence>
<dbReference type="PhylomeDB" id="A7SIS5"/>
<dbReference type="PANTHER" id="PTHR11570">
    <property type="entry name" value="S-ADENOSYLMETHIONINE DECARBOXYLASE"/>
    <property type="match status" value="1"/>
</dbReference>
<evidence type="ECO:0000256" key="15">
    <source>
        <dbReference type="PIRSR" id="PIRSR001355-3"/>
    </source>
</evidence>
<feature type="chain" id="PRO_5042325059" description="S-adenosylmethionine decarboxylase beta chain" evidence="17">
    <location>
        <begin position="1"/>
        <end position="78"/>
    </location>
</feature>
<evidence type="ECO:0000256" key="5">
    <source>
        <dbReference type="ARBA" id="ARBA00022813"/>
    </source>
</evidence>
<dbReference type="KEGG" id="nve:5507843"/>
<dbReference type="PIRSF" id="PIRSF001355">
    <property type="entry name" value="S-AdenosylMet_decarboxylase"/>
    <property type="match status" value="1"/>
</dbReference>
<dbReference type="Gene3D" id="3.60.90.10">
    <property type="entry name" value="S-adenosylmethionine decarboxylase"/>
    <property type="match status" value="1"/>
</dbReference>
<keyword evidence="11 13" id="KW-0670">Pyruvate</keyword>
<dbReference type="GO" id="GO:0006597">
    <property type="term" value="P:spermine biosynthetic process"/>
    <property type="evidence" value="ECO:0000318"/>
    <property type="project" value="GO_Central"/>
</dbReference>
<dbReference type="InterPro" id="IPR016067">
    <property type="entry name" value="S-AdoMet_deCO2ase_core"/>
</dbReference>
<keyword evidence="9 13" id="KW-0456">Lyase</keyword>